<reference evidence="5 6" key="1">
    <citation type="submission" date="2018-10" db="EMBL/GenBank/DDBJ databases">
        <title>Genomic Encyclopedia of Archaeal and Bacterial Type Strains, Phase II (KMG-II): from individual species to whole genera.</title>
        <authorList>
            <person name="Goeker M."/>
        </authorList>
    </citation>
    <scope>NUCLEOTIDE SEQUENCE [LARGE SCALE GENOMIC DNA]</scope>
    <source>
        <strain evidence="5 6">DSM 14954</strain>
    </source>
</reference>
<protein>
    <submittedName>
        <fullName evidence="5">Dipeptidase E</fullName>
    </submittedName>
</protein>
<evidence type="ECO:0000256" key="1">
    <source>
        <dbReference type="ARBA" id="ARBA00006534"/>
    </source>
</evidence>
<keyword evidence="6" id="KW-1185">Reference proteome</keyword>
<dbReference type="InterPro" id="IPR005320">
    <property type="entry name" value="Peptidase_S51"/>
</dbReference>
<keyword evidence="3" id="KW-0378">Hydrolase</keyword>
<accession>A0A660KYC0</accession>
<dbReference type="GO" id="GO:0006508">
    <property type="term" value="P:proteolysis"/>
    <property type="evidence" value="ECO:0007669"/>
    <property type="project" value="UniProtKB-KW"/>
</dbReference>
<dbReference type="EMBL" id="RBIL01000002">
    <property type="protein sequence ID" value="RKQ86075.1"/>
    <property type="molecule type" value="Genomic_DNA"/>
</dbReference>
<dbReference type="Proteomes" id="UP000278962">
    <property type="component" value="Unassembled WGS sequence"/>
</dbReference>
<sequence>MSFAAGPSPRLQRIELRGTLNLLLTSAGIKNASIHDALVSLLGKPIAESNALFIPTALYPFPGGPGMAYRAICGKAAAPLCELGWNSLGILELTALPSIDEAAWVPTVRDADALLVWGGDPLFLADWMRRSGLTGVLPTLRAEAVYVGVSAGSIAATSTFVETYDQPPGWSDGPSTSQDVVFSSPEGDVRRTLVAGEGAGLVDFALIPHLGHPDHPDASPANAEQWAACIPAPTYAIDDETAITVADGTVEVVSEGHWTLIRSGAV</sequence>
<organism evidence="5 6">
    <name type="scientific">Solirubrobacter pauli</name>
    <dbReference type="NCBI Taxonomy" id="166793"/>
    <lineage>
        <taxon>Bacteria</taxon>
        <taxon>Bacillati</taxon>
        <taxon>Actinomycetota</taxon>
        <taxon>Thermoleophilia</taxon>
        <taxon>Solirubrobacterales</taxon>
        <taxon>Solirubrobacteraceae</taxon>
        <taxon>Solirubrobacter</taxon>
    </lineage>
</organism>
<comment type="similarity">
    <text evidence="1">Belongs to the peptidase S51 family.</text>
</comment>
<dbReference type="SUPFAM" id="SSF52317">
    <property type="entry name" value="Class I glutamine amidotransferase-like"/>
    <property type="match status" value="1"/>
</dbReference>
<dbReference type="GO" id="GO:0008236">
    <property type="term" value="F:serine-type peptidase activity"/>
    <property type="evidence" value="ECO:0007669"/>
    <property type="project" value="UniProtKB-KW"/>
</dbReference>
<name>A0A660KYC0_9ACTN</name>
<evidence type="ECO:0000256" key="4">
    <source>
        <dbReference type="ARBA" id="ARBA00022825"/>
    </source>
</evidence>
<gene>
    <name evidence="5" type="ORF">C8N24_4084</name>
</gene>
<dbReference type="PANTHER" id="PTHR20842:SF0">
    <property type="entry name" value="ALPHA-ASPARTYL DIPEPTIDASE"/>
    <property type="match status" value="1"/>
</dbReference>
<keyword evidence="2" id="KW-0645">Protease</keyword>
<comment type="caution">
    <text evidence="5">The sequence shown here is derived from an EMBL/GenBank/DDBJ whole genome shotgun (WGS) entry which is preliminary data.</text>
</comment>
<dbReference type="Pfam" id="PF03575">
    <property type="entry name" value="Peptidase_S51"/>
    <property type="match status" value="1"/>
</dbReference>
<dbReference type="InterPro" id="IPR029062">
    <property type="entry name" value="Class_I_gatase-like"/>
</dbReference>
<dbReference type="PANTHER" id="PTHR20842">
    <property type="entry name" value="PROTEASE S51 ALPHA-ASPARTYL DIPEPTIDASE"/>
    <property type="match status" value="1"/>
</dbReference>
<evidence type="ECO:0000313" key="5">
    <source>
        <dbReference type="EMBL" id="RKQ86075.1"/>
    </source>
</evidence>
<keyword evidence="4" id="KW-0720">Serine protease</keyword>
<dbReference type="AlphaFoldDB" id="A0A660KYC0"/>
<evidence type="ECO:0000256" key="2">
    <source>
        <dbReference type="ARBA" id="ARBA00022670"/>
    </source>
</evidence>
<proteinExistence type="inferred from homology"/>
<evidence type="ECO:0000256" key="3">
    <source>
        <dbReference type="ARBA" id="ARBA00022801"/>
    </source>
</evidence>
<dbReference type="Gene3D" id="3.40.50.880">
    <property type="match status" value="1"/>
</dbReference>
<evidence type="ECO:0000313" key="6">
    <source>
        <dbReference type="Proteomes" id="UP000278962"/>
    </source>
</evidence>